<dbReference type="InterPro" id="IPR049076">
    <property type="entry name" value="ACCA"/>
</dbReference>
<sequence>MESIFLPAVDTYGHSYQPENLKKLILSETSIYDVLHAFFYHSNMQVRIAALEVYVRRAYISYDLNSVIHKTLKGSRDCFVFFQFLLPTSHPNRIPHNKIWSSVEYPDGVPNSYDLSHGLDNCQRMGIMGAFESFEQFESYFLELIGYFAPSEKCPLDNDQFSFSMGSTFSDLSYRESSEKEPIHIMNIGLRMTADLNDYEASEMFASFCQAHREDFKNTGIRRVTFIIFYKRQFPRYFTYR</sequence>
<proteinExistence type="predicted"/>
<feature type="domain" description="Acetyl-CoA carboxylase central" evidence="1">
    <location>
        <begin position="1"/>
        <end position="241"/>
    </location>
</feature>
<dbReference type="AlphaFoldDB" id="A0A6A0HBX1"/>
<dbReference type="PANTHER" id="PTHR45728">
    <property type="entry name" value="ACETYL-COA CARBOXYLASE, ISOFORM A"/>
    <property type="match status" value="1"/>
</dbReference>
<dbReference type="Proteomes" id="UP000711488">
    <property type="component" value="Unassembled WGS sequence"/>
</dbReference>
<accession>A0A6A0HBX1</accession>
<evidence type="ECO:0000259" key="1">
    <source>
        <dbReference type="Pfam" id="PF08326"/>
    </source>
</evidence>
<gene>
    <name evidence="2" type="ORF">HAZT_HAZT011828</name>
</gene>
<name>A0A6A0HBX1_HYAAZ</name>
<organism evidence="2">
    <name type="scientific">Hyalella azteca</name>
    <name type="common">Amphipod</name>
    <dbReference type="NCBI Taxonomy" id="294128"/>
    <lineage>
        <taxon>Eukaryota</taxon>
        <taxon>Metazoa</taxon>
        <taxon>Ecdysozoa</taxon>
        <taxon>Arthropoda</taxon>
        <taxon>Crustacea</taxon>
        <taxon>Multicrustacea</taxon>
        <taxon>Malacostraca</taxon>
        <taxon>Eumalacostraca</taxon>
        <taxon>Peracarida</taxon>
        <taxon>Amphipoda</taxon>
        <taxon>Senticaudata</taxon>
        <taxon>Talitrida</taxon>
        <taxon>Talitroidea</taxon>
        <taxon>Hyalellidae</taxon>
        <taxon>Hyalella</taxon>
    </lineage>
</organism>
<dbReference type="GO" id="GO:0003989">
    <property type="term" value="F:acetyl-CoA carboxylase activity"/>
    <property type="evidence" value="ECO:0007669"/>
    <property type="project" value="InterPro"/>
</dbReference>
<dbReference type="GO" id="GO:0006633">
    <property type="term" value="P:fatty acid biosynthetic process"/>
    <property type="evidence" value="ECO:0007669"/>
    <property type="project" value="InterPro"/>
</dbReference>
<reference evidence="2" key="2">
    <citation type="journal article" date="2018" name="Environ. Sci. Technol.">
        <title>The Toxicogenome of Hyalella azteca: A Model for Sediment Ecotoxicology and Evolutionary Toxicology.</title>
        <authorList>
            <person name="Poynton H.C."/>
            <person name="Hasenbein S."/>
            <person name="Benoit J.B."/>
            <person name="Sepulveda M.S."/>
            <person name="Poelchau M.F."/>
            <person name="Hughes D.S.T."/>
            <person name="Murali S.C."/>
            <person name="Chen S."/>
            <person name="Glastad K.M."/>
            <person name="Goodisman M.A.D."/>
            <person name="Werren J.H."/>
            <person name="Vineis J.H."/>
            <person name="Bowen J.L."/>
            <person name="Friedrich M."/>
            <person name="Jones J."/>
            <person name="Robertson H.M."/>
            <person name="Feyereisen R."/>
            <person name="Mechler-Hickson A."/>
            <person name="Mathers N."/>
            <person name="Lee C.E."/>
            <person name="Colbourne J.K."/>
            <person name="Biales A."/>
            <person name="Johnston J.S."/>
            <person name="Wellborn G.A."/>
            <person name="Rosendale A.J."/>
            <person name="Cridge A.G."/>
            <person name="Munoz-Torres M.C."/>
            <person name="Bain P.A."/>
            <person name="Manny A.R."/>
            <person name="Major K.M."/>
            <person name="Lambert F.N."/>
            <person name="Vulpe C.D."/>
            <person name="Tuck P."/>
            <person name="Blalock B.J."/>
            <person name="Lin Y.Y."/>
            <person name="Smith M.E."/>
            <person name="Ochoa-Acuna H."/>
            <person name="Chen M.M."/>
            <person name="Childers C.P."/>
            <person name="Qu J."/>
            <person name="Dugan S."/>
            <person name="Lee S.L."/>
            <person name="Chao H."/>
            <person name="Dinh H."/>
            <person name="Han Y."/>
            <person name="Doddapaneni H."/>
            <person name="Worley K.C."/>
            <person name="Muzny D.M."/>
            <person name="Gibbs R.A."/>
            <person name="Richards S."/>
        </authorList>
    </citation>
    <scope>NUCLEOTIDE SEQUENCE</scope>
    <source>
        <strain evidence="2">HAZT.00-mixed</strain>
        <tissue evidence="2">Whole organism</tissue>
    </source>
</reference>
<protein>
    <recommendedName>
        <fullName evidence="1">Acetyl-CoA carboxylase central domain-containing protein</fullName>
    </recommendedName>
</protein>
<dbReference type="EMBL" id="JQDR03002011">
    <property type="protein sequence ID" value="KAA0203266.1"/>
    <property type="molecule type" value="Genomic_DNA"/>
</dbReference>
<dbReference type="InterPro" id="IPR013537">
    <property type="entry name" value="AcCoA_COase_cen"/>
</dbReference>
<dbReference type="Pfam" id="PF08326">
    <property type="entry name" value="ACC_central"/>
    <property type="match status" value="1"/>
</dbReference>
<reference evidence="2" key="1">
    <citation type="submission" date="2014-08" db="EMBL/GenBank/DDBJ databases">
        <authorList>
            <person name="Murali S."/>
            <person name="Richards S."/>
            <person name="Bandaranaike D."/>
            <person name="Bellair M."/>
            <person name="Blankenburg K."/>
            <person name="Chao H."/>
            <person name="Dinh H."/>
            <person name="Doddapaneni H."/>
            <person name="Dugan-Rocha S."/>
            <person name="Elkadiri S."/>
            <person name="Gnanaolivu R."/>
            <person name="Hughes D."/>
            <person name="Lee S."/>
            <person name="Li M."/>
            <person name="Ming W."/>
            <person name="Munidasa M."/>
            <person name="Muniz J."/>
            <person name="Nguyen L."/>
            <person name="Osuji N."/>
            <person name="Pu L.-L."/>
            <person name="Puazo M."/>
            <person name="Skinner E."/>
            <person name="Qu C."/>
            <person name="Quiroz J."/>
            <person name="Raj R."/>
            <person name="Weissenberger G."/>
            <person name="Xin Y."/>
            <person name="Zou X."/>
            <person name="Han Y."/>
            <person name="Worley K."/>
            <person name="Muzny D."/>
            <person name="Gibbs R."/>
        </authorList>
    </citation>
    <scope>NUCLEOTIDE SEQUENCE</scope>
    <source>
        <strain evidence="2">HAZT.00-mixed</strain>
        <tissue evidence="2">Whole organism</tissue>
    </source>
</reference>
<dbReference type="GO" id="GO:0005524">
    <property type="term" value="F:ATP binding"/>
    <property type="evidence" value="ECO:0007669"/>
    <property type="project" value="InterPro"/>
</dbReference>
<comment type="caution">
    <text evidence="2">The sequence shown here is derived from an EMBL/GenBank/DDBJ whole genome shotgun (WGS) entry which is preliminary data.</text>
</comment>
<reference evidence="2" key="3">
    <citation type="submission" date="2019-06" db="EMBL/GenBank/DDBJ databases">
        <authorList>
            <person name="Poynton C."/>
            <person name="Hasenbein S."/>
            <person name="Benoit J.B."/>
            <person name="Sepulveda M.S."/>
            <person name="Poelchau M.F."/>
            <person name="Murali S.C."/>
            <person name="Chen S."/>
            <person name="Glastad K.M."/>
            <person name="Werren J.H."/>
            <person name="Vineis J.H."/>
            <person name="Bowen J.L."/>
            <person name="Friedrich M."/>
            <person name="Jones J."/>
            <person name="Robertson H.M."/>
            <person name="Feyereisen R."/>
            <person name="Mechler-Hickson A."/>
            <person name="Mathers N."/>
            <person name="Lee C.E."/>
            <person name="Colbourne J.K."/>
            <person name="Biales A."/>
            <person name="Johnston J.S."/>
            <person name="Wellborn G.A."/>
            <person name="Rosendale A.J."/>
            <person name="Cridge A.G."/>
            <person name="Munoz-Torres M.C."/>
            <person name="Bain P.A."/>
            <person name="Manny A.R."/>
            <person name="Major K.M."/>
            <person name="Lambert F.N."/>
            <person name="Vulpe C.D."/>
            <person name="Tuck P."/>
            <person name="Blalock B.J."/>
            <person name="Lin Y.-Y."/>
            <person name="Smith M.E."/>
            <person name="Ochoa-Acuna H."/>
            <person name="Chen M.-J.M."/>
            <person name="Childers C.P."/>
            <person name="Qu J."/>
            <person name="Dugan S."/>
            <person name="Lee S.L."/>
            <person name="Chao H."/>
            <person name="Dinh H."/>
            <person name="Han Y."/>
            <person name="Doddapaneni H."/>
            <person name="Worley K.C."/>
            <person name="Muzny D.M."/>
            <person name="Gibbs R.A."/>
            <person name="Richards S."/>
        </authorList>
    </citation>
    <scope>NUCLEOTIDE SEQUENCE</scope>
    <source>
        <strain evidence="2">HAZT.00-mixed</strain>
        <tissue evidence="2">Whole organism</tissue>
    </source>
</reference>
<dbReference type="PANTHER" id="PTHR45728:SF3">
    <property type="entry name" value="ACETYL-COA CARBOXYLASE"/>
    <property type="match status" value="1"/>
</dbReference>
<dbReference type="GO" id="GO:0005739">
    <property type="term" value="C:mitochondrion"/>
    <property type="evidence" value="ECO:0007669"/>
    <property type="project" value="TreeGrafter"/>
</dbReference>
<evidence type="ECO:0000313" key="2">
    <source>
        <dbReference type="EMBL" id="KAA0203266.1"/>
    </source>
</evidence>